<feature type="transmembrane region" description="Helical" evidence="1">
    <location>
        <begin position="348"/>
        <end position="367"/>
    </location>
</feature>
<evidence type="ECO:0008006" key="4">
    <source>
        <dbReference type="Google" id="ProtNLM"/>
    </source>
</evidence>
<feature type="transmembrane region" description="Helical" evidence="1">
    <location>
        <begin position="382"/>
        <end position="399"/>
    </location>
</feature>
<feature type="transmembrane region" description="Helical" evidence="1">
    <location>
        <begin position="256"/>
        <end position="278"/>
    </location>
</feature>
<proteinExistence type="predicted"/>
<dbReference type="EMBL" id="BNAQ01000001">
    <property type="protein sequence ID" value="GHH11967.1"/>
    <property type="molecule type" value="Genomic_DNA"/>
</dbReference>
<dbReference type="Proteomes" id="UP000652430">
    <property type="component" value="Unassembled WGS sequence"/>
</dbReference>
<evidence type="ECO:0000313" key="3">
    <source>
        <dbReference type="Proteomes" id="UP000652430"/>
    </source>
</evidence>
<feature type="transmembrane region" description="Helical" evidence="1">
    <location>
        <begin position="116"/>
        <end position="137"/>
    </location>
</feature>
<name>A0ABQ3LCH9_9SPHN</name>
<gene>
    <name evidence="2" type="ORF">GCM10008023_11620</name>
</gene>
<evidence type="ECO:0000313" key="2">
    <source>
        <dbReference type="EMBL" id="GHH11967.1"/>
    </source>
</evidence>
<accession>A0ABQ3LCH9</accession>
<organism evidence="2 3">
    <name type="scientific">Sphingomonas glacialis</name>
    <dbReference type="NCBI Taxonomy" id="658225"/>
    <lineage>
        <taxon>Bacteria</taxon>
        <taxon>Pseudomonadati</taxon>
        <taxon>Pseudomonadota</taxon>
        <taxon>Alphaproteobacteria</taxon>
        <taxon>Sphingomonadales</taxon>
        <taxon>Sphingomonadaceae</taxon>
        <taxon>Sphingomonas</taxon>
    </lineage>
</organism>
<feature type="transmembrane region" description="Helical" evidence="1">
    <location>
        <begin position="143"/>
        <end position="161"/>
    </location>
</feature>
<feature type="transmembrane region" description="Helical" evidence="1">
    <location>
        <begin position="323"/>
        <end position="341"/>
    </location>
</feature>
<keyword evidence="3" id="KW-1185">Reference proteome</keyword>
<evidence type="ECO:0000256" key="1">
    <source>
        <dbReference type="SAM" id="Phobius"/>
    </source>
</evidence>
<reference evidence="3" key="1">
    <citation type="journal article" date="2019" name="Int. J. Syst. Evol. Microbiol.">
        <title>The Global Catalogue of Microorganisms (GCM) 10K type strain sequencing project: providing services to taxonomists for standard genome sequencing and annotation.</title>
        <authorList>
            <consortium name="The Broad Institute Genomics Platform"/>
            <consortium name="The Broad Institute Genome Sequencing Center for Infectious Disease"/>
            <person name="Wu L."/>
            <person name="Ma J."/>
        </authorList>
    </citation>
    <scope>NUCLEOTIDE SEQUENCE [LARGE SCALE GENOMIC DNA]</scope>
    <source>
        <strain evidence="3">CGMCC 1.8957</strain>
    </source>
</reference>
<protein>
    <recommendedName>
        <fullName evidence="4">Glycosyltransferase RgtA/B/C/D-like domain-containing protein</fullName>
    </recommendedName>
</protein>
<feature type="transmembrane region" description="Helical" evidence="1">
    <location>
        <begin position="406"/>
        <end position="422"/>
    </location>
</feature>
<keyword evidence="1" id="KW-0472">Membrane</keyword>
<keyword evidence="1" id="KW-0812">Transmembrane</keyword>
<comment type="caution">
    <text evidence="2">The sequence shown here is derived from an EMBL/GenBank/DDBJ whole genome shotgun (WGS) entry which is preliminary data.</text>
</comment>
<keyword evidence="1" id="KW-1133">Transmembrane helix</keyword>
<dbReference type="RefSeq" id="WP_189675420.1">
    <property type="nucleotide sequence ID" value="NZ_BNAQ01000001.1"/>
</dbReference>
<feature type="transmembrane region" description="Helical" evidence="1">
    <location>
        <begin position="84"/>
        <end position="104"/>
    </location>
</feature>
<sequence length="550" mass="59328">MQARALARAAWPFAALALAYLLTVWRVVGLPGLRDPSLLYWHDWQDQALYVRSASALAAGNFDPAVHYYPLLYPLLGMPFLQAWPSQPFFLVDLACYLLAFAGFRSVARAFGVPGAGAALLFAATTLAQFGIAKLWIEPWTTTPSAALLWLALGAMAQLWANPRMSVPRRKPGPSRDAAANEALPEPTARALLGRGLRRGAGEAGSATTTSRWPASIIGITLGLIPFARPGDAIIGAIIALSAAAALYRARDGRAAGIAIGSFAIAFALLATLYIAIYGAAPSPYMLYSAQYGFTFAWLGWKAYVVLVDPRGWFGEGMGLLEYAPWLLLGGAGLIAACLATPPARRPVTLTVVAAGVIYGVLMLAYVDLLPTGLWRFNNLHYFKWVLPLFGLFALRFLLDARRRPILLIALAPVLLALTIRLEPIRVGPSEPARMVIFPAPNAAEWIPTYFATAWMADTTGELRNSFDYHQILVSGRVHAVALRRAFTGDERWLGDAHVRALLAGKDDGGFAPLYLTGPWPKPALARYGIATTIGLPHWFGGAPAVPKAE</sequence>